<dbReference type="OrthoDB" id="2002001at2"/>
<dbReference type="RefSeq" id="WP_069153189.1">
    <property type="nucleotide sequence ID" value="NZ_DBFYTW010000021.1"/>
</dbReference>
<reference evidence="2 5" key="1">
    <citation type="submission" date="2016-07" db="EMBL/GenBank/DDBJ databases">
        <title>Characterization of isolates of Eisenbergiella tayi derived from blood cultures, using whole genome sequencing.</title>
        <authorList>
            <person name="Burdz T."/>
            <person name="Wiebe D."/>
            <person name="Huynh C."/>
            <person name="Bernard K."/>
        </authorList>
    </citation>
    <scope>NUCLEOTIDE SEQUENCE [LARGE SCALE GENOMIC DNA]</scope>
    <source>
        <strain evidence="2 5">NML 110608</strain>
    </source>
</reference>
<reference evidence="4 6" key="3">
    <citation type="submission" date="2016-08" db="EMBL/GenBank/DDBJ databases">
        <authorList>
            <person name="Seilhamer J.J."/>
        </authorList>
    </citation>
    <scope>NUCLEOTIDE SEQUENCE [LARGE SCALE GENOMIC DNA]</scope>
    <source>
        <strain evidence="4 6">NML150140-1</strain>
    </source>
</reference>
<evidence type="ECO:0000313" key="3">
    <source>
        <dbReference type="EMBL" id="ODR48116.1"/>
    </source>
</evidence>
<comment type="caution">
    <text evidence="2">The sequence shown here is derived from an EMBL/GenBank/DDBJ whole genome shotgun (WGS) entry which is preliminary data.</text>
</comment>
<feature type="transmembrane region" description="Helical" evidence="1">
    <location>
        <begin position="57"/>
        <end position="75"/>
    </location>
</feature>
<dbReference type="GO" id="GO:0016829">
    <property type="term" value="F:lyase activity"/>
    <property type="evidence" value="ECO:0007669"/>
    <property type="project" value="InterPro"/>
</dbReference>
<sequence length="88" mass="9420">MKKGTKILFWVLSACSVLGIIASVIGWRKKASAISIIGGADGPTSIFIAGKINYTPVYLLTALLILAAAATALVIRKQHRNKTDRPQK</sequence>
<dbReference type="InterPro" id="IPR005661">
    <property type="entry name" value="OadB_MmdB"/>
</dbReference>
<dbReference type="Pfam" id="PF03977">
    <property type="entry name" value="OAD_beta"/>
    <property type="match status" value="1"/>
</dbReference>
<keyword evidence="1" id="KW-1133">Transmembrane helix</keyword>
<evidence type="ECO:0008006" key="8">
    <source>
        <dbReference type="Google" id="ProtNLM"/>
    </source>
</evidence>
<dbReference type="Proteomes" id="UP000094869">
    <property type="component" value="Unassembled WGS sequence"/>
</dbReference>
<evidence type="ECO:0000313" key="4">
    <source>
        <dbReference type="EMBL" id="ODR49298.1"/>
    </source>
</evidence>
<dbReference type="EMBL" id="MEHA01000013">
    <property type="protein sequence ID" value="ODR49298.1"/>
    <property type="molecule type" value="Genomic_DNA"/>
</dbReference>
<reference evidence="3 7" key="2">
    <citation type="submission" date="2016-08" db="EMBL/GenBank/DDBJ databases">
        <title>Characterization of Isolates of Eisenbergiella tayi Derived from Blood Cultures, Using Whole Genome Sequencing.</title>
        <authorList>
            <person name="Bernier A.-M."/>
            <person name="Burdz T."/>
            <person name="Wiebe D."/>
            <person name="Bernard K."/>
        </authorList>
    </citation>
    <scope>NUCLEOTIDE SEQUENCE [LARGE SCALE GENOMIC DNA]</scope>
    <source>
        <strain evidence="3 7">NML120146</strain>
    </source>
</reference>
<accession>A0A1E3AFS9</accession>
<evidence type="ECO:0000313" key="6">
    <source>
        <dbReference type="Proteomes" id="UP000094271"/>
    </source>
</evidence>
<evidence type="ECO:0000256" key="1">
    <source>
        <dbReference type="SAM" id="Phobius"/>
    </source>
</evidence>
<evidence type="ECO:0000313" key="2">
    <source>
        <dbReference type="EMBL" id="ODM07573.1"/>
    </source>
</evidence>
<keyword evidence="7" id="KW-1185">Reference proteome</keyword>
<keyword evidence="1" id="KW-0472">Membrane</keyword>
<evidence type="ECO:0000313" key="5">
    <source>
        <dbReference type="Proteomes" id="UP000094067"/>
    </source>
</evidence>
<keyword evidence="1" id="KW-0812">Transmembrane</keyword>
<protein>
    <recommendedName>
        <fullName evidence="8">Oxaloacetate decarboxylase</fullName>
    </recommendedName>
</protein>
<name>A0A1E3AFS9_9FIRM</name>
<dbReference type="EMBL" id="MEHD01000043">
    <property type="protein sequence ID" value="ODR48116.1"/>
    <property type="molecule type" value="Genomic_DNA"/>
</dbReference>
<dbReference type="EMBL" id="MCGH01000002">
    <property type="protein sequence ID" value="ODM07573.1"/>
    <property type="molecule type" value="Genomic_DNA"/>
</dbReference>
<evidence type="ECO:0000313" key="7">
    <source>
        <dbReference type="Proteomes" id="UP000094869"/>
    </source>
</evidence>
<dbReference type="GO" id="GO:0006814">
    <property type="term" value="P:sodium ion transport"/>
    <property type="evidence" value="ECO:0007669"/>
    <property type="project" value="InterPro"/>
</dbReference>
<gene>
    <name evidence="4" type="ORF">BEI59_17575</name>
    <name evidence="2" type="ORF">BEI61_03463</name>
    <name evidence="3" type="ORF">BEI63_24950</name>
</gene>
<dbReference type="Proteomes" id="UP000094067">
    <property type="component" value="Unassembled WGS sequence"/>
</dbReference>
<dbReference type="Proteomes" id="UP000094271">
    <property type="component" value="Unassembled WGS sequence"/>
</dbReference>
<proteinExistence type="predicted"/>
<feature type="transmembrane region" description="Helical" evidence="1">
    <location>
        <begin position="7"/>
        <end position="27"/>
    </location>
</feature>
<organism evidence="2 5">
    <name type="scientific">Eisenbergiella tayi</name>
    <dbReference type="NCBI Taxonomy" id="1432052"/>
    <lineage>
        <taxon>Bacteria</taxon>
        <taxon>Bacillati</taxon>
        <taxon>Bacillota</taxon>
        <taxon>Clostridia</taxon>
        <taxon>Lachnospirales</taxon>
        <taxon>Lachnospiraceae</taxon>
        <taxon>Eisenbergiella</taxon>
    </lineage>
</organism>
<dbReference type="AlphaFoldDB" id="A0A1E3AFS9"/>